<feature type="region of interest" description="Disordered" evidence="1">
    <location>
        <begin position="250"/>
        <end position="304"/>
    </location>
</feature>
<evidence type="ECO:0000313" key="2">
    <source>
        <dbReference type="Proteomes" id="UP000515125"/>
    </source>
</evidence>
<accession>A0A6P6S2L1</accession>
<gene>
    <name evidence="3" type="primary">LOC34623599</name>
</gene>
<protein>
    <submittedName>
        <fullName evidence="3">Uncharacterized protein LOC34623599</fullName>
    </submittedName>
</protein>
<keyword evidence="2" id="KW-1185">Reference proteome</keyword>
<proteinExistence type="predicted"/>
<sequence length="349" mass="37809">MNLEELEDMAVKVLYVRYDLSEYRQQQPHHDQRLKFESSLSLQYIAKDGTAITVPAELRWRCVEVLLGSLPPEETAVDVGQGLVDLILRCPSSASSHSCLVWSLDACDASWAAGVFWPFGAKCKQLCFFAELYGGAFAVVYGQAEWVGRVPLPDWASTETTTPQYEETAPSASQRSGETPRSEAPSREDRKEQEDTDKRKLGGSSDPRLTSGGHLESATCADAAEEVSQQQQDQVQQQVLIPKLQLRPSLHAPRLPKPPPPRPGGGSVSSVSKDTSSPASDPKYGKRRRGEERESGGAGARRQAACDARKGGAGLGSYNVLLVSWLRSVDVAIIGEKSLTGKIGVGLAT</sequence>
<dbReference type="Proteomes" id="UP000515125">
    <property type="component" value="Unplaced"/>
</dbReference>
<feature type="compositionally biased region" description="Polar residues" evidence="1">
    <location>
        <begin position="158"/>
        <end position="177"/>
    </location>
</feature>
<feature type="region of interest" description="Disordered" evidence="1">
    <location>
        <begin position="158"/>
        <end position="214"/>
    </location>
</feature>
<reference evidence="3" key="1">
    <citation type="submission" date="2025-08" db="UniProtKB">
        <authorList>
            <consortium name="RefSeq"/>
        </authorList>
    </citation>
    <scope>IDENTIFICATION</scope>
</reference>
<feature type="compositionally biased region" description="Low complexity" evidence="1">
    <location>
        <begin position="268"/>
        <end position="281"/>
    </location>
</feature>
<evidence type="ECO:0000313" key="3">
    <source>
        <dbReference type="RefSeq" id="XP_026194039.1"/>
    </source>
</evidence>
<evidence type="ECO:0000256" key="1">
    <source>
        <dbReference type="SAM" id="MobiDB-lite"/>
    </source>
</evidence>
<dbReference type="OrthoDB" id="337660at2759"/>
<dbReference type="GeneID" id="34623599"/>
<name>A0A6P6S2L1_9EIME</name>
<feature type="compositionally biased region" description="Basic and acidic residues" evidence="1">
    <location>
        <begin position="178"/>
        <end position="200"/>
    </location>
</feature>
<dbReference type="RefSeq" id="XP_026194039.1">
    <property type="nucleotide sequence ID" value="XM_026338254.1"/>
</dbReference>
<organism evidence="2 3">
    <name type="scientific">Cyclospora cayetanensis</name>
    <dbReference type="NCBI Taxonomy" id="88456"/>
    <lineage>
        <taxon>Eukaryota</taxon>
        <taxon>Sar</taxon>
        <taxon>Alveolata</taxon>
        <taxon>Apicomplexa</taxon>
        <taxon>Conoidasida</taxon>
        <taxon>Coccidia</taxon>
        <taxon>Eucoccidiorida</taxon>
        <taxon>Eimeriorina</taxon>
        <taxon>Eimeriidae</taxon>
        <taxon>Cyclospora</taxon>
    </lineage>
</organism>
<dbReference type="AlphaFoldDB" id="A0A6P6S2L1"/>